<dbReference type="Proteomes" id="UP001152798">
    <property type="component" value="Chromosome 3"/>
</dbReference>
<evidence type="ECO:0000256" key="1">
    <source>
        <dbReference type="SAM" id="SignalP"/>
    </source>
</evidence>
<proteinExistence type="predicted"/>
<name>A0A9P0H8I0_NEZVI</name>
<feature type="chain" id="PRO_5040385406" description="Neuropeptide" evidence="1">
    <location>
        <begin position="24"/>
        <end position="89"/>
    </location>
</feature>
<dbReference type="AlphaFoldDB" id="A0A9P0H8I0"/>
<keyword evidence="1" id="KW-0732">Signal</keyword>
<evidence type="ECO:0008006" key="4">
    <source>
        <dbReference type="Google" id="ProtNLM"/>
    </source>
</evidence>
<protein>
    <recommendedName>
        <fullName evidence="4">Neuropeptide</fullName>
    </recommendedName>
</protein>
<accession>A0A9P0H8I0</accession>
<dbReference type="EMBL" id="OV725079">
    <property type="protein sequence ID" value="CAH1397528.1"/>
    <property type="molecule type" value="Genomic_DNA"/>
</dbReference>
<sequence length="89" mass="9665">MPPYLLIVSVLVCLHLMLGVAEGSESSHHDPKLSMYNIIANSVGPRKPAPMGYARCIANPARCCPIGVPCCHGDMYCCHNHDVFFGSFC</sequence>
<feature type="signal peptide" evidence="1">
    <location>
        <begin position="1"/>
        <end position="23"/>
    </location>
</feature>
<evidence type="ECO:0000313" key="3">
    <source>
        <dbReference type="Proteomes" id="UP001152798"/>
    </source>
</evidence>
<organism evidence="2 3">
    <name type="scientific">Nezara viridula</name>
    <name type="common">Southern green stink bug</name>
    <name type="synonym">Cimex viridulus</name>
    <dbReference type="NCBI Taxonomy" id="85310"/>
    <lineage>
        <taxon>Eukaryota</taxon>
        <taxon>Metazoa</taxon>
        <taxon>Ecdysozoa</taxon>
        <taxon>Arthropoda</taxon>
        <taxon>Hexapoda</taxon>
        <taxon>Insecta</taxon>
        <taxon>Pterygota</taxon>
        <taxon>Neoptera</taxon>
        <taxon>Paraneoptera</taxon>
        <taxon>Hemiptera</taxon>
        <taxon>Heteroptera</taxon>
        <taxon>Panheteroptera</taxon>
        <taxon>Pentatomomorpha</taxon>
        <taxon>Pentatomoidea</taxon>
        <taxon>Pentatomidae</taxon>
        <taxon>Pentatominae</taxon>
        <taxon>Nezara</taxon>
    </lineage>
</organism>
<evidence type="ECO:0000313" key="2">
    <source>
        <dbReference type="EMBL" id="CAH1397528.1"/>
    </source>
</evidence>
<keyword evidence="3" id="KW-1185">Reference proteome</keyword>
<reference evidence="2" key="1">
    <citation type="submission" date="2022-01" db="EMBL/GenBank/DDBJ databases">
        <authorList>
            <person name="King R."/>
        </authorList>
    </citation>
    <scope>NUCLEOTIDE SEQUENCE</scope>
</reference>
<gene>
    <name evidence="2" type="ORF">NEZAVI_LOCUS7333</name>
</gene>